<name>A0ABZ0HS73_9HYPH</name>
<organism evidence="1 2">
    <name type="scientific">Methylocapsa polymorpha</name>
    <dbReference type="NCBI Taxonomy" id="3080828"/>
    <lineage>
        <taxon>Bacteria</taxon>
        <taxon>Pseudomonadati</taxon>
        <taxon>Pseudomonadota</taxon>
        <taxon>Alphaproteobacteria</taxon>
        <taxon>Hyphomicrobiales</taxon>
        <taxon>Beijerinckiaceae</taxon>
        <taxon>Methylocapsa</taxon>
    </lineage>
</organism>
<dbReference type="PANTHER" id="PTHR11102">
    <property type="entry name" value="SEL-1-LIKE PROTEIN"/>
    <property type="match status" value="1"/>
</dbReference>
<dbReference type="Gene3D" id="1.25.40.10">
    <property type="entry name" value="Tetratricopeptide repeat domain"/>
    <property type="match status" value="1"/>
</dbReference>
<dbReference type="InterPro" id="IPR050767">
    <property type="entry name" value="Sel1_AlgK"/>
</dbReference>
<reference evidence="1 2" key="1">
    <citation type="submission" date="2023-10" db="EMBL/GenBank/DDBJ databases">
        <title>Novel methanotroph of the genus Methylocapsa from a subarctic wetland.</title>
        <authorList>
            <person name="Belova S.E."/>
            <person name="Oshkin I.Y."/>
            <person name="Miroshnikov K."/>
            <person name="Dedysh S.N."/>
        </authorList>
    </citation>
    <scope>NUCLEOTIDE SEQUENCE [LARGE SCALE GENOMIC DNA]</scope>
    <source>
        <strain evidence="1 2">RX1</strain>
    </source>
</reference>
<gene>
    <name evidence="1" type="ORF">RZS28_02310</name>
</gene>
<dbReference type="Pfam" id="PF08238">
    <property type="entry name" value="Sel1"/>
    <property type="match status" value="2"/>
</dbReference>
<dbReference type="InterPro" id="IPR006597">
    <property type="entry name" value="Sel1-like"/>
</dbReference>
<dbReference type="PANTHER" id="PTHR11102:SF160">
    <property type="entry name" value="ERAD-ASSOCIATED E3 UBIQUITIN-PROTEIN LIGASE COMPONENT HRD3"/>
    <property type="match status" value="1"/>
</dbReference>
<keyword evidence="2" id="KW-1185">Reference proteome</keyword>
<protein>
    <submittedName>
        <fullName evidence="1">Tetratricopeptide repeat protein</fullName>
    </submittedName>
</protein>
<evidence type="ECO:0000313" key="1">
    <source>
        <dbReference type="EMBL" id="WOJ90157.1"/>
    </source>
</evidence>
<accession>A0ABZ0HS73</accession>
<proteinExistence type="predicted"/>
<evidence type="ECO:0000313" key="2">
    <source>
        <dbReference type="Proteomes" id="UP001626536"/>
    </source>
</evidence>
<dbReference type="InterPro" id="IPR011990">
    <property type="entry name" value="TPR-like_helical_dom_sf"/>
</dbReference>
<dbReference type="SUPFAM" id="SSF81901">
    <property type="entry name" value="HCP-like"/>
    <property type="match status" value="1"/>
</dbReference>
<dbReference type="SMART" id="SM00671">
    <property type="entry name" value="SEL1"/>
    <property type="match status" value="2"/>
</dbReference>
<dbReference type="EMBL" id="CP136862">
    <property type="protein sequence ID" value="WOJ90157.1"/>
    <property type="molecule type" value="Genomic_DNA"/>
</dbReference>
<dbReference type="Proteomes" id="UP001626536">
    <property type="component" value="Chromosome"/>
</dbReference>
<dbReference type="RefSeq" id="WP_407339604.1">
    <property type="nucleotide sequence ID" value="NZ_CP136862.1"/>
</dbReference>
<sequence>MAISALAQRLERLRSVAARRLASKRGARRNFRSALGMFVFILGLVSPAVAESFRDGTAALSAHNYTRAAQIFSDLAVAGDPRAQTYLGFMFANGEGVPQNFVVAAGWYRCAVEQNFPSAEYFLGLMYDKGQGVPQDYVVAYALLNLAVAGAGRERDYWVKIRDAVASKLSLVQRLESQHLAFLGPPQQPCLPIVTGY</sequence>